<comment type="similarity">
    <text evidence="1">Belongs to the universal ribosomal protein uL3 family.</text>
</comment>
<evidence type="ECO:0000256" key="5">
    <source>
        <dbReference type="ARBA" id="ARBA00023274"/>
    </source>
</evidence>
<evidence type="ECO:0000256" key="3">
    <source>
        <dbReference type="ARBA" id="ARBA00022884"/>
    </source>
</evidence>
<dbReference type="GO" id="GO:0005840">
    <property type="term" value="C:ribosome"/>
    <property type="evidence" value="ECO:0007669"/>
    <property type="project" value="UniProtKB-KW"/>
</dbReference>
<keyword evidence="3" id="KW-0694">RNA-binding</keyword>
<organism evidence="8">
    <name type="scientific">candidate division WWE3 bacterium</name>
    <dbReference type="NCBI Taxonomy" id="2053526"/>
    <lineage>
        <taxon>Bacteria</taxon>
        <taxon>Katanobacteria</taxon>
    </lineage>
</organism>
<evidence type="ECO:0000256" key="1">
    <source>
        <dbReference type="ARBA" id="ARBA00006540"/>
    </source>
</evidence>
<evidence type="ECO:0000256" key="4">
    <source>
        <dbReference type="ARBA" id="ARBA00022980"/>
    </source>
</evidence>
<dbReference type="GO" id="GO:0003735">
    <property type="term" value="F:structural constituent of ribosome"/>
    <property type="evidence" value="ECO:0007669"/>
    <property type="project" value="InterPro"/>
</dbReference>
<dbReference type="GO" id="GO:0006412">
    <property type="term" value="P:translation"/>
    <property type="evidence" value="ECO:0007669"/>
    <property type="project" value="InterPro"/>
</dbReference>
<dbReference type="InterPro" id="IPR000597">
    <property type="entry name" value="Ribosomal_uL3"/>
</dbReference>
<evidence type="ECO:0000256" key="7">
    <source>
        <dbReference type="ARBA" id="ARBA00035457"/>
    </source>
</evidence>
<dbReference type="EMBL" id="DSRT01000029">
    <property type="protein sequence ID" value="HGW29404.1"/>
    <property type="molecule type" value="Genomic_DNA"/>
</dbReference>
<keyword evidence="4 8" id="KW-0689">Ribosomal protein</keyword>
<keyword evidence="5" id="KW-0687">Ribonucleoprotein</keyword>
<accession>A0A7C4TL04</accession>
<dbReference type="PANTHER" id="PTHR11229:SF16">
    <property type="entry name" value="LARGE RIBOSOMAL SUBUNIT PROTEIN UL3C"/>
    <property type="match status" value="1"/>
</dbReference>
<evidence type="ECO:0000256" key="6">
    <source>
        <dbReference type="ARBA" id="ARBA00035243"/>
    </source>
</evidence>
<dbReference type="InterPro" id="IPR009000">
    <property type="entry name" value="Transl_B-barrel_sf"/>
</dbReference>
<name>A0A7C4TL04_UNCKA</name>
<proteinExistence type="inferred from homology"/>
<dbReference type="Gene3D" id="2.40.30.10">
    <property type="entry name" value="Translation factors"/>
    <property type="match status" value="1"/>
</dbReference>
<evidence type="ECO:0000256" key="2">
    <source>
        <dbReference type="ARBA" id="ARBA00022730"/>
    </source>
</evidence>
<dbReference type="GO" id="GO:1990904">
    <property type="term" value="C:ribonucleoprotein complex"/>
    <property type="evidence" value="ECO:0007669"/>
    <property type="project" value="UniProtKB-KW"/>
</dbReference>
<reference evidence="8" key="1">
    <citation type="journal article" date="2020" name="mSystems">
        <title>Genome- and Community-Level Interaction Insights into Carbon Utilization and Element Cycling Functions of Hydrothermarchaeota in Hydrothermal Sediment.</title>
        <authorList>
            <person name="Zhou Z."/>
            <person name="Liu Y."/>
            <person name="Xu W."/>
            <person name="Pan J."/>
            <person name="Luo Z.H."/>
            <person name="Li M."/>
        </authorList>
    </citation>
    <scope>NUCLEOTIDE SEQUENCE [LARGE SCALE GENOMIC DNA]</scope>
    <source>
        <strain evidence="8">SpSt-417</strain>
    </source>
</reference>
<gene>
    <name evidence="8" type="ORF">ENR63_00550</name>
</gene>
<protein>
    <recommendedName>
        <fullName evidence="6">Large ribosomal subunit protein uL3</fullName>
    </recommendedName>
    <alternativeName>
        <fullName evidence="7">50S ribosomal protein L3</fullName>
    </alternativeName>
</protein>
<dbReference type="Pfam" id="PF00297">
    <property type="entry name" value="Ribosomal_L3"/>
    <property type="match status" value="1"/>
</dbReference>
<dbReference type="GO" id="GO:0019843">
    <property type="term" value="F:rRNA binding"/>
    <property type="evidence" value="ECO:0007669"/>
    <property type="project" value="UniProtKB-KW"/>
</dbReference>
<dbReference type="PANTHER" id="PTHR11229">
    <property type="entry name" value="50S RIBOSOMAL PROTEIN L3"/>
    <property type="match status" value="1"/>
</dbReference>
<dbReference type="SUPFAM" id="SSF50447">
    <property type="entry name" value="Translation proteins"/>
    <property type="match status" value="1"/>
</dbReference>
<comment type="caution">
    <text evidence="8">The sequence shown here is derived from an EMBL/GenBank/DDBJ whole genome shotgun (WGS) entry which is preliminary data.</text>
</comment>
<dbReference type="AlphaFoldDB" id="A0A7C4TL04"/>
<dbReference type="InterPro" id="IPR019927">
    <property type="entry name" value="Ribosomal_uL3_bac/org-type"/>
</dbReference>
<evidence type="ECO:0000313" key="8">
    <source>
        <dbReference type="EMBL" id="HGW29404.1"/>
    </source>
</evidence>
<keyword evidence="2" id="KW-0699">rRNA-binding</keyword>
<sequence length="147" mass="15608">METTILKGKKLNMSQIFLPNGRVVPVTLVEIESAQSLENADNFLNKEVVVTGKSKGKGFAGAIKKWGFHRQPATRGASDKVRSAGAIGAQTPGRVFKGKKMAGKHGDVVVTVKGLKIVHIVPDLKQVMVSGPVPGARNSLLTIKVQA</sequence>